<dbReference type="EMBL" id="BAAAFZ010000088">
    <property type="protein sequence ID" value="GAA0603050.1"/>
    <property type="molecule type" value="Genomic_DNA"/>
</dbReference>
<dbReference type="Proteomes" id="UP001501588">
    <property type="component" value="Unassembled WGS sequence"/>
</dbReference>
<name>A0ABN1G2V5_9PROT</name>
<dbReference type="Gene3D" id="3.40.50.1820">
    <property type="entry name" value="alpha/beta hydrolase"/>
    <property type="match status" value="1"/>
</dbReference>
<evidence type="ECO:0000313" key="3">
    <source>
        <dbReference type="EMBL" id="GAA0603050.1"/>
    </source>
</evidence>
<keyword evidence="4" id="KW-1185">Reference proteome</keyword>
<gene>
    <name evidence="3" type="ORF">GCM10009416_45920</name>
</gene>
<dbReference type="PANTHER" id="PTHR43037">
    <property type="entry name" value="UNNAMED PRODUCT-RELATED"/>
    <property type="match status" value="1"/>
</dbReference>
<feature type="region of interest" description="Disordered" evidence="2">
    <location>
        <begin position="1"/>
        <end position="45"/>
    </location>
</feature>
<feature type="compositionally biased region" description="Low complexity" evidence="2">
    <location>
        <begin position="27"/>
        <end position="40"/>
    </location>
</feature>
<evidence type="ECO:0008006" key="5">
    <source>
        <dbReference type="Google" id="ProtNLM"/>
    </source>
</evidence>
<accession>A0ABN1G2V5</accession>
<reference evidence="3 4" key="1">
    <citation type="journal article" date="2019" name="Int. J. Syst. Evol. Microbiol.">
        <title>The Global Catalogue of Microorganisms (GCM) 10K type strain sequencing project: providing services to taxonomists for standard genome sequencing and annotation.</title>
        <authorList>
            <consortium name="The Broad Institute Genomics Platform"/>
            <consortium name="The Broad Institute Genome Sequencing Center for Infectious Disease"/>
            <person name="Wu L."/>
            <person name="Ma J."/>
        </authorList>
    </citation>
    <scope>NUCLEOTIDE SEQUENCE [LARGE SCALE GENOMIC DNA]</scope>
    <source>
        <strain evidence="3 4">JCM 9933</strain>
    </source>
</reference>
<keyword evidence="1" id="KW-0732">Signal</keyword>
<dbReference type="InterPro" id="IPR050955">
    <property type="entry name" value="Plant_Biomass_Hydrol_Est"/>
</dbReference>
<feature type="compositionally biased region" description="Basic and acidic residues" evidence="2">
    <location>
        <begin position="13"/>
        <end position="26"/>
    </location>
</feature>
<protein>
    <recommendedName>
        <fullName evidence="5">Polyhydroxybutyrate depolymerase</fullName>
    </recommendedName>
</protein>
<organism evidence="3 4">
    <name type="scientific">Craurococcus roseus</name>
    <dbReference type="NCBI Taxonomy" id="77585"/>
    <lineage>
        <taxon>Bacteria</taxon>
        <taxon>Pseudomonadati</taxon>
        <taxon>Pseudomonadota</taxon>
        <taxon>Alphaproteobacteria</taxon>
        <taxon>Acetobacterales</taxon>
        <taxon>Acetobacteraceae</taxon>
        <taxon>Craurococcus</taxon>
    </lineage>
</organism>
<dbReference type="PANTHER" id="PTHR43037:SF1">
    <property type="entry name" value="BLL1128 PROTEIN"/>
    <property type="match status" value="1"/>
</dbReference>
<evidence type="ECO:0000256" key="1">
    <source>
        <dbReference type="ARBA" id="ARBA00022729"/>
    </source>
</evidence>
<dbReference type="SUPFAM" id="SSF53474">
    <property type="entry name" value="alpha/beta-Hydrolases"/>
    <property type="match status" value="1"/>
</dbReference>
<dbReference type="InterPro" id="IPR029058">
    <property type="entry name" value="AB_hydrolase_fold"/>
</dbReference>
<evidence type="ECO:0000256" key="2">
    <source>
        <dbReference type="SAM" id="MobiDB-lite"/>
    </source>
</evidence>
<evidence type="ECO:0000313" key="4">
    <source>
        <dbReference type="Proteomes" id="UP001501588"/>
    </source>
</evidence>
<comment type="caution">
    <text evidence="3">The sequence shown here is derived from an EMBL/GenBank/DDBJ whole genome shotgun (WGS) entry which is preliminary data.</text>
</comment>
<sequence>MTFAGHPPRVRRRAPEAKAGAERRGDGPSAGPGRTPGPRRSGQRRAVARAAAALLAILPLLPACDGSGARLSLVGRDGIERRATVDRPAAPPAAAGPRPLIVVLHAGLLSGAQTRDELEPLPAMARQAGVALAFPDAQSLFWNDGSLSRALPPALSPTGDDLAFLDALIAALVADGTADPAAVHIAGVSNGGMMALRYACARADRLASVAVFMATMPLGAERGCRPARPLPVLMVAGTADPLVRWTGEVNLGGIVGLERRMSVPASFEFWRRANRCAGTAPARPLPRRGLGTQPDALVHAATGCAGGVQTLLYEVRGGGHRLTAGDDWTLLRLLGRATPDIDPGVLLLDFVLEPSRVPGLGRADRPLALDREGPRTAP</sequence>
<proteinExistence type="predicted"/>